<feature type="transmembrane region" description="Helical" evidence="2">
    <location>
        <begin position="346"/>
        <end position="366"/>
    </location>
</feature>
<keyword evidence="2" id="KW-1133">Transmembrane helix</keyword>
<organism evidence="3 4">
    <name type="scientific">Terrihabitans rhizophilus</name>
    <dbReference type="NCBI Taxonomy" id="3092662"/>
    <lineage>
        <taxon>Bacteria</taxon>
        <taxon>Pseudomonadati</taxon>
        <taxon>Pseudomonadota</taxon>
        <taxon>Alphaproteobacteria</taxon>
        <taxon>Hyphomicrobiales</taxon>
        <taxon>Terrihabitans</taxon>
    </lineage>
</organism>
<dbReference type="EMBL" id="JAXAFJ010000002">
    <property type="protein sequence ID" value="MDX6805456.1"/>
    <property type="molecule type" value="Genomic_DNA"/>
</dbReference>
<comment type="caution">
    <text evidence="3">The sequence shown here is derived from an EMBL/GenBank/DDBJ whole genome shotgun (WGS) entry which is preliminary data.</text>
</comment>
<feature type="region of interest" description="Disordered" evidence="1">
    <location>
        <begin position="567"/>
        <end position="586"/>
    </location>
</feature>
<proteinExistence type="predicted"/>
<dbReference type="Proteomes" id="UP001274321">
    <property type="component" value="Unassembled WGS sequence"/>
</dbReference>
<feature type="transmembrane region" description="Helical" evidence="2">
    <location>
        <begin position="87"/>
        <end position="103"/>
    </location>
</feature>
<evidence type="ECO:0000256" key="1">
    <source>
        <dbReference type="SAM" id="MobiDB-lite"/>
    </source>
</evidence>
<keyword evidence="4" id="KW-1185">Reference proteome</keyword>
<reference evidence="3 4" key="1">
    <citation type="submission" date="2023-11" db="EMBL/GenBank/DDBJ databases">
        <authorList>
            <person name="Bao R."/>
        </authorList>
    </citation>
    <scope>NUCLEOTIDE SEQUENCE [LARGE SCALE GENOMIC DNA]</scope>
    <source>
        <strain evidence="3 4">PJ23</strain>
    </source>
</reference>
<feature type="transmembrane region" description="Helical" evidence="2">
    <location>
        <begin position="142"/>
        <end position="169"/>
    </location>
</feature>
<dbReference type="Pfam" id="PF13687">
    <property type="entry name" value="DUF4153"/>
    <property type="match status" value="1"/>
</dbReference>
<dbReference type="InterPro" id="IPR025291">
    <property type="entry name" value="DUF4153"/>
</dbReference>
<evidence type="ECO:0000313" key="3">
    <source>
        <dbReference type="EMBL" id="MDX6805456.1"/>
    </source>
</evidence>
<sequence length="586" mass="61898">MRQDGSGFLSRIKALPFAQADLQRAVTRFPVAVAASVIVTAMAIAEIHDRLDHTMAEMVGIGCLVAFAASVAAGVMSEAHGLGRGRALLQLLAATTGAISAVFHESHWFSPEAAGVAAIALAATGSLSLLRDEERRSWVFNLSALSGLAFAGLSTLVIMIGLAAILYSIRYLFGITVTDTVMQYVWALGFALVLPLLWLSLLGNRQSPEAPDGLIRRAVAALGIILAVLAAIYAVVLHLYAAKIALTMDVPRNQVGWIVSAFLFIGNLGLLASYRPDGDVAPAVRWIRRLWFPMTAVPVALLALATWQRIGAYGVTPERHVLALITAAAVMLLACFVVLRERFDIRLVPGVVLLLAVATMVGPLTFKKTTIRSQSARLDVLLDRWAQRSGGAVTGVRDDAPEAARQDIASAAGVLLGLGALDTVRQSTGRVFANADEARALLRTLWLMPAATVHASPKASAGGTRTPFGLALGPFSLGKESVQPEPFEGWLSLQDSRVTLASTPPLVFDLKWLADGVRDGSFVDVPISVTSVDGASALILNHITAEGREALEITSVAGVLLLGDGVTPPPALSRPSTPPRPPSPAR</sequence>
<name>A0ABU4RRR8_9HYPH</name>
<gene>
    <name evidence="3" type="ORF">SCD90_05205</name>
</gene>
<accession>A0ABU4RRR8</accession>
<feature type="transmembrane region" description="Helical" evidence="2">
    <location>
        <begin position="320"/>
        <end position="339"/>
    </location>
</feature>
<evidence type="ECO:0000256" key="2">
    <source>
        <dbReference type="SAM" id="Phobius"/>
    </source>
</evidence>
<protein>
    <submittedName>
        <fullName evidence="3">DUF4153 domain-containing protein</fullName>
    </submittedName>
</protein>
<feature type="transmembrane region" description="Helical" evidence="2">
    <location>
        <begin position="54"/>
        <end position="75"/>
    </location>
</feature>
<feature type="transmembrane region" description="Helical" evidence="2">
    <location>
        <begin position="255"/>
        <end position="274"/>
    </location>
</feature>
<feature type="transmembrane region" description="Helical" evidence="2">
    <location>
        <begin position="181"/>
        <end position="202"/>
    </location>
</feature>
<feature type="transmembrane region" description="Helical" evidence="2">
    <location>
        <begin position="286"/>
        <end position="308"/>
    </location>
</feature>
<feature type="transmembrane region" description="Helical" evidence="2">
    <location>
        <begin position="29"/>
        <end position="48"/>
    </location>
</feature>
<keyword evidence="2" id="KW-0472">Membrane</keyword>
<keyword evidence="2" id="KW-0812">Transmembrane</keyword>
<feature type="transmembrane region" description="Helical" evidence="2">
    <location>
        <begin position="214"/>
        <end position="235"/>
    </location>
</feature>
<evidence type="ECO:0000313" key="4">
    <source>
        <dbReference type="Proteomes" id="UP001274321"/>
    </source>
</evidence>
<dbReference type="RefSeq" id="WP_319843570.1">
    <property type="nucleotide sequence ID" value="NZ_JAXAFJ010000002.1"/>
</dbReference>
<feature type="transmembrane region" description="Helical" evidence="2">
    <location>
        <begin position="109"/>
        <end position="130"/>
    </location>
</feature>